<dbReference type="Proteomes" id="UP001225873">
    <property type="component" value="Unassembled WGS sequence"/>
</dbReference>
<evidence type="ECO:0000313" key="1">
    <source>
        <dbReference type="EMBL" id="MDN3425736.1"/>
    </source>
</evidence>
<organism evidence="1 2">
    <name type="scientific">Planococcus notacanthi</name>
    <dbReference type="NCBI Taxonomy" id="3035188"/>
    <lineage>
        <taxon>Bacteria</taxon>
        <taxon>Bacillati</taxon>
        <taxon>Bacillota</taxon>
        <taxon>Bacilli</taxon>
        <taxon>Bacillales</taxon>
        <taxon>Caryophanaceae</taxon>
        <taxon>Planococcus</taxon>
    </lineage>
</organism>
<gene>
    <name evidence="1" type="ORF">QMA01_00415</name>
</gene>
<accession>A0ABT7ZF05</accession>
<proteinExistence type="predicted"/>
<comment type="caution">
    <text evidence="1">The sequence shown here is derived from an EMBL/GenBank/DDBJ whole genome shotgun (WGS) entry which is preliminary data.</text>
</comment>
<dbReference type="RefSeq" id="WP_290214065.1">
    <property type="nucleotide sequence ID" value="NZ_JASDCQ010000001.1"/>
</dbReference>
<sequence>MEDIYFEKDYARLYEKIEKGKCEEFIFDHPLGTVSHLFIKREIPIELEGRFFL</sequence>
<protein>
    <submittedName>
        <fullName evidence="1">Uncharacterized protein</fullName>
    </submittedName>
</protein>
<evidence type="ECO:0000313" key="2">
    <source>
        <dbReference type="Proteomes" id="UP001225873"/>
    </source>
</evidence>
<name>A0ABT7ZF05_9BACL</name>
<reference evidence="1 2" key="1">
    <citation type="submission" date="2023-03" db="EMBL/GenBank/DDBJ databases">
        <authorList>
            <person name="Uniacke-Lowe S."/>
            <person name="Ross P."/>
            <person name="Hill C."/>
        </authorList>
    </citation>
    <scope>NUCLEOTIDE SEQUENCE [LARGE SCALE GENOMIC DNA]</scope>
    <source>
        <strain evidence="1 2">APC 4016</strain>
    </source>
</reference>
<keyword evidence="2" id="KW-1185">Reference proteome</keyword>
<dbReference type="EMBL" id="JASDCQ010000001">
    <property type="protein sequence ID" value="MDN3425736.1"/>
    <property type="molecule type" value="Genomic_DNA"/>
</dbReference>